<organism evidence="2 3">
    <name type="scientific">Chelatococcus asaccharovorans</name>
    <dbReference type="NCBI Taxonomy" id="28210"/>
    <lineage>
        <taxon>Bacteria</taxon>
        <taxon>Pseudomonadati</taxon>
        <taxon>Pseudomonadota</taxon>
        <taxon>Alphaproteobacteria</taxon>
        <taxon>Hyphomicrobiales</taxon>
        <taxon>Chelatococcaceae</taxon>
        <taxon>Chelatococcus</taxon>
    </lineage>
</organism>
<dbReference type="EMBL" id="QJJK01000016">
    <property type="protein sequence ID" value="PXW52524.1"/>
    <property type="molecule type" value="Genomic_DNA"/>
</dbReference>
<dbReference type="GO" id="GO:0006779">
    <property type="term" value="P:porphyrin-containing compound biosynthetic process"/>
    <property type="evidence" value="ECO:0007669"/>
    <property type="project" value="InterPro"/>
</dbReference>
<dbReference type="InterPro" id="IPR052024">
    <property type="entry name" value="Methanogen_methyltrans"/>
</dbReference>
<reference evidence="2 3" key="1">
    <citation type="submission" date="2018-05" db="EMBL/GenBank/DDBJ databases">
        <title>Genomic Encyclopedia of Type Strains, Phase IV (KMG-IV): sequencing the most valuable type-strain genomes for metagenomic binning, comparative biology and taxonomic classification.</title>
        <authorList>
            <person name="Goeker M."/>
        </authorList>
    </citation>
    <scope>NUCLEOTIDE SEQUENCE [LARGE SCALE GENOMIC DNA]</scope>
    <source>
        <strain evidence="2 3">DSM 6462</strain>
    </source>
</reference>
<comment type="caution">
    <text evidence="2">The sequence shown here is derived from an EMBL/GenBank/DDBJ whole genome shotgun (WGS) entry which is preliminary data.</text>
</comment>
<dbReference type="Proteomes" id="UP000248021">
    <property type="component" value="Unassembled WGS sequence"/>
</dbReference>
<feature type="domain" description="Uroporphyrinogen decarboxylase (URO-D)" evidence="1">
    <location>
        <begin position="64"/>
        <end position="314"/>
    </location>
</feature>
<dbReference type="SUPFAM" id="SSF51726">
    <property type="entry name" value="UROD/MetE-like"/>
    <property type="match status" value="1"/>
</dbReference>
<dbReference type="PANTHER" id="PTHR47099">
    <property type="entry name" value="METHYLCOBAMIDE:COM METHYLTRANSFERASE MTBA"/>
    <property type="match status" value="1"/>
</dbReference>
<dbReference type="PANTHER" id="PTHR47099:SF1">
    <property type="entry name" value="METHYLCOBAMIDE:COM METHYLTRANSFERASE MTBA"/>
    <property type="match status" value="1"/>
</dbReference>
<gene>
    <name evidence="2" type="ORF">C7450_11698</name>
</gene>
<keyword evidence="3" id="KW-1185">Reference proteome</keyword>
<protein>
    <submittedName>
        <fullName evidence="2">Uroporphyrinogen decarboxylase</fullName>
    </submittedName>
</protein>
<accession>A0A2V3TW08</accession>
<dbReference type="InterPro" id="IPR000257">
    <property type="entry name" value="Uroporphyrinogen_deCOase"/>
</dbReference>
<dbReference type="InterPro" id="IPR038071">
    <property type="entry name" value="UROD/MetE-like_sf"/>
</dbReference>
<evidence type="ECO:0000259" key="1">
    <source>
        <dbReference type="Pfam" id="PF01208"/>
    </source>
</evidence>
<evidence type="ECO:0000313" key="2">
    <source>
        <dbReference type="EMBL" id="PXW52524.1"/>
    </source>
</evidence>
<evidence type="ECO:0000313" key="3">
    <source>
        <dbReference type="Proteomes" id="UP000248021"/>
    </source>
</evidence>
<sequence>MNKVKTFKAALAGGPVDYVPSGFWLHFHEDDWFGDAAVRAHLDFYREVDPDVLKVMNEYRYQMDTPISRPEDWATWRPLKTKGGYYQGQLDIIKALADKLGGEVPILATIHGVYICAFHGGRRPEATFDMPHLLTRHLKECPEAVMPAFRAVTDALIELSLSCLEAGASGIYYSSIGGESDRFDEETFTRYLKPFETEILDEISRHTDEVVLHVCKPQPRLGPYANYRAAAVNWAVHESEVPLDAGAKLFGKTVLGGLDDRSGVLVDGTEEQIQIAVRDIIERFGRQRLILGADCTLPTTISTARIRTAVDAARM</sequence>
<dbReference type="OrthoDB" id="7375127at2"/>
<dbReference type="GO" id="GO:0004853">
    <property type="term" value="F:uroporphyrinogen decarboxylase activity"/>
    <property type="evidence" value="ECO:0007669"/>
    <property type="project" value="InterPro"/>
</dbReference>
<proteinExistence type="predicted"/>
<dbReference type="Gene3D" id="3.20.20.210">
    <property type="match status" value="1"/>
</dbReference>
<dbReference type="AlphaFoldDB" id="A0A2V3TW08"/>
<name>A0A2V3TW08_9HYPH</name>
<dbReference type="Pfam" id="PF01208">
    <property type="entry name" value="URO-D"/>
    <property type="match status" value="1"/>
</dbReference>